<accession>A0A8J3L260</accession>
<comment type="caution">
    <text evidence="2">The sequence shown here is derived from an EMBL/GenBank/DDBJ whole genome shotgun (WGS) entry which is preliminary data.</text>
</comment>
<dbReference type="AlphaFoldDB" id="A0A8J3L260"/>
<feature type="transmembrane region" description="Helical" evidence="1">
    <location>
        <begin position="182"/>
        <end position="203"/>
    </location>
</feature>
<organism evidence="2 3">
    <name type="scientific">Catellatospora coxensis</name>
    <dbReference type="NCBI Taxonomy" id="310354"/>
    <lineage>
        <taxon>Bacteria</taxon>
        <taxon>Bacillati</taxon>
        <taxon>Actinomycetota</taxon>
        <taxon>Actinomycetes</taxon>
        <taxon>Micromonosporales</taxon>
        <taxon>Micromonosporaceae</taxon>
        <taxon>Catellatospora</taxon>
    </lineage>
</organism>
<feature type="transmembrane region" description="Helical" evidence="1">
    <location>
        <begin position="93"/>
        <end position="109"/>
    </location>
</feature>
<keyword evidence="3" id="KW-1185">Reference proteome</keyword>
<dbReference type="Proteomes" id="UP000630887">
    <property type="component" value="Unassembled WGS sequence"/>
</dbReference>
<reference evidence="2 3" key="1">
    <citation type="submission" date="2021-01" db="EMBL/GenBank/DDBJ databases">
        <title>Whole genome shotgun sequence of Catellatospora coxensis NBRC 107359.</title>
        <authorList>
            <person name="Komaki H."/>
            <person name="Tamura T."/>
        </authorList>
    </citation>
    <scope>NUCLEOTIDE SEQUENCE [LARGE SCALE GENOMIC DNA]</scope>
    <source>
        <strain evidence="2 3">NBRC 107359</strain>
    </source>
</reference>
<feature type="transmembrane region" description="Helical" evidence="1">
    <location>
        <begin position="115"/>
        <end position="131"/>
    </location>
</feature>
<keyword evidence="1" id="KW-0472">Membrane</keyword>
<feature type="transmembrane region" description="Helical" evidence="1">
    <location>
        <begin position="30"/>
        <end position="49"/>
    </location>
</feature>
<evidence type="ECO:0000256" key="1">
    <source>
        <dbReference type="SAM" id="Phobius"/>
    </source>
</evidence>
<keyword evidence="1" id="KW-1133">Transmembrane helix</keyword>
<evidence type="ECO:0000313" key="2">
    <source>
        <dbReference type="EMBL" id="GIG11075.1"/>
    </source>
</evidence>
<proteinExistence type="predicted"/>
<feature type="transmembrane region" description="Helical" evidence="1">
    <location>
        <begin position="138"/>
        <end position="162"/>
    </location>
</feature>
<gene>
    <name evidence="2" type="ORF">Cco03nite_77750</name>
</gene>
<evidence type="ECO:0000313" key="3">
    <source>
        <dbReference type="Proteomes" id="UP000630887"/>
    </source>
</evidence>
<name>A0A8J3L260_9ACTN</name>
<dbReference type="EMBL" id="BONI01000112">
    <property type="protein sequence ID" value="GIG11075.1"/>
    <property type="molecule type" value="Genomic_DNA"/>
</dbReference>
<protein>
    <submittedName>
        <fullName evidence="2">Uncharacterized protein</fullName>
    </submittedName>
</protein>
<keyword evidence="1" id="KW-0812">Transmembrane</keyword>
<sequence length="204" mass="22506">MINIWLDGKSTLGESVFGLSMLWWGRIGKLTAYVATLVVVLDLLGVGRVQSLRDRASRGHAKFVKWRSPDPEEQARRKKLHATPGYRKFERDFFLSTVLLGGLVAVILAPMPDGLRFFLIPAVAGLCVWNWRFHLTYVAAFVAFGVAILLAMPFLIALVLFLDLGRLITFLGKKLLGLDGTAHPLRVGALVIGSLGFFVDLLAT</sequence>